<feature type="compositionally biased region" description="Basic and acidic residues" evidence="1">
    <location>
        <begin position="215"/>
        <end position="227"/>
    </location>
</feature>
<feature type="compositionally biased region" description="Low complexity" evidence="1">
    <location>
        <begin position="254"/>
        <end position="265"/>
    </location>
</feature>
<proteinExistence type="predicted"/>
<dbReference type="InterPro" id="IPR051532">
    <property type="entry name" value="Ester_Hydrolysis_Enzymes"/>
</dbReference>
<dbReference type="Gene3D" id="3.40.50.12700">
    <property type="match status" value="1"/>
</dbReference>
<evidence type="ECO:0000259" key="2">
    <source>
        <dbReference type="Pfam" id="PF13472"/>
    </source>
</evidence>
<dbReference type="SUPFAM" id="SSF52266">
    <property type="entry name" value="SGNH hydrolase"/>
    <property type="match status" value="1"/>
</dbReference>
<dbReference type="Pfam" id="PF13472">
    <property type="entry name" value="Lipase_GDSL_2"/>
    <property type="match status" value="1"/>
</dbReference>
<feature type="compositionally biased region" description="Polar residues" evidence="1">
    <location>
        <begin position="232"/>
        <end position="253"/>
    </location>
</feature>
<comment type="caution">
    <text evidence="3">The sequence shown here is derived from an EMBL/GenBank/DDBJ whole genome shotgun (WGS) entry which is preliminary data.</text>
</comment>
<evidence type="ECO:0000256" key="1">
    <source>
        <dbReference type="SAM" id="MobiDB-lite"/>
    </source>
</evidence>
<dbReference type="GO" id="GO:0004622">
    <property type="term" value="F:phosphatidylcholine lysophospholipase activity"/>
    <property type="evidence" value="ECO:0007669"/>
    <property type="project" value="TreeGrafter"/>
</dbReference>
<keyword evidence="4" id="KW-1185">Reference proteome</keyword>
<evidence type="ECO:0000313" key="4">
    <source>
        <dbReference type="Proteomes" id="UP001152795"/>
    </source>
</evidence>
<accession>A0A7D9JE00</accession>
<dbReference type="Proteomes" id="UP001152795">
    <property type="component" value="Unassembled WGS sequence"/>
</dbReference>
<name>A0A7D9JE00_PARCT</name>
<dbReference type="PANTHER" id="PTHR30383">
    <property type="entry name" value="THIOESTERASE 1/PROTEASE 1/LYSOPHOSPHOLIPASE L1"/>
    <property type="match status" value="1"/>
</dbReference>
<dbReference type="PANTHER" id="PTHR30383:SF5">
    <property type="entry name" value="SGNH HYDROLASE-TYPE ESTERASE DOMAIN-CONTAINING PROTEIN"/>
    <property type="match status" value="1"/>
</dbReference>
<dbReference type="OrthoDB" id="5982747at2759"/>
<organism evidence="3 4">
    <name type="scientific">Paramuricea clavata</name>
    <name type="common">Red gorgonian</name>
    <name type="synonym">Violescent sea-whip</name>
    <dbReference type="NCBI Taxonomy" id="317549"/>
    <lineage>
        <taxon>Eukaryota</taxon>
        <taxon>Metazoa</taxon>
        <taxon>Cnidaria</taxon>
        <taxon>Anthozoa</taxon>
        <taxon>Octocorallia</taxon>
        <taxon>Malacalcyonacea</taxon>
        <taxon>Plexauridae</taxon>
        <taxon>Paramuricea</taxon>
    </lineage>
</organism>
<reference evidence="3" key="1">
    <citation type="submission" date="2020-04" db="EMBL/GenBank/DDBJ databases">
        <authorList>
            <person name="Alioto T."/>
            <person name="Alioto T."/>
            <person name="Gomez Garrido J."/>
        </authorList>
    </citation>
    <scope>NUCLEOTIDE SEQUENCE</scope>
    <source>
        <strain evidence="3">A484AB</strain>
    </source>
</reference>
<dbReference type="Gene3D" id="3.40.50.12690">
    <property type="match status" value="1"/>
</dbReference>
<feature type="domain" description="SGNH hydrolase-type esterase" evidence="2">
    <location>
        <begin position="283"/>
        <end position="413"/>
    </location>
</feature>
<sequence length="428" mass="47673">MDTEQTITGMSLLHNLSTSSKGKLKWTADFEALQRFVAEVLVLSDGEWTTPGGHAKLYQNESISIRWYSDTESITISGKDEKEFKEKLLKLASISAGLANDEDKLVDVVEKNRSVSHNDNKSHPNNDLDDSQETYLKILNCQLQAKLQALSDQFVSSMTYINRTLSDHSNQLKELRIADKESAAVNALLTDNVNISNQDTLKRKYKSKKSNKKSKTSEKQSKDEQRCITDSPAKTTQTSQPINEVSNVNKNTTSSPKSIQSPSKKVTVVAGDSILKHVEGWRLSNASNHVVVKSFSGATTSDMEDYLRPVLRKEPNKIILHIGTNDINYQTAQTVAEGVLNLGIQITQDSPTTDIVISGILPRTDKPNLMSKVNQANRLIKAFCIEKNWAFLDHESFNSTCLNSRGLHLNRKGTSILARNISKYISTD</sequence>
<feature type="compositionally biased region" description="Basic residues" evidence="1">
    <location>
        <begin position="203"/>
        <end position="214"/>
    </location>
</feature>
<feature type="region of interest" description="Disordered" evidence="1">
    <location>
        <begin position="200"/>
        <end position="265"/>
    </location>
</feature>
<gene>
    <name evidence="3" type="ORF">PACLA_8A056183</name>
</gene>
<dbReference type="InterPro" id="IPR013830">
    <property type="entry name" value="SGNH_hydro"/>
</dbReference>
<protein>
    <submittedName>
        <fullName evidence="3">Furin, partial</fullName>
    </submittedName>
</protein>
<dbReference type="AlphaFoldDB" id="A0A7D9JE00"/>
<dbReference type="EMBL" id="CACRXK020015052">
    <property type="protein sequence ID" value="CAB4027834.1"/>
    <property type="molecule type" value="Genomic_DNA"/>
</dbReference>
<evidence type="ECO:0000313" key="3">
    <source>
        <dbReference type="EMBL" id="CAB4027834.1"/>
    </source>
</evidence>